<protein>
    <submittedName>
        <fullName evidence="9">Response regulator transcription factor</fullName>
    </submittedName>
</protein>
<dbReference type="GO" id="GO:0003677">
    <property type="term" value="F:DNA binding"/>
    <property type="evidence" value="ECO:0007669"/>
    <property type="project" value="UniProtKB-KW"/>
</dbReference>
<dbReference type="PROSITE" id="PS50043">
    <property type="entry name" value="HTH_LUXR_2"/>
    <property type="match status" value="1"/>
</dbReference>
<dbReference type="Gene3D" id="3.40.50.2300">
    <property type="match status" value="1"/>
</dbReference>
<dbReference type="SUPFAM" id="SSF52172">
    <property type="entry name" value="CheY-like"/>
    <property type="match status" value="1"/>
</dbReference>
<dbReference type="PRINTS" id="PR00038">
    <property type="entry name" value="HTHLUXR"/>
</dbReference>
<dbReference type="InterPro" id="IPR016032">
    <property type="entry name" value="Sig_transdc_resp-reg_C-effctor"/>
</dbReference>
<dbReference type="OrthoDB" id="9782655at2"/>
<dbReference type="SMART" id="SM00448">
    <property type="entry name" value="REC"/>
    <property type="match status" value="1"/>
</dbReference>
<dbReference type="RefSeq" id="WP_136958370.1">
    <property type="nucleotide sequence ID" value="NZ_CP039690.1"/>
</dbReference>
<keyword evidence="5" id="KW-0804">Transcription</keyword>
<dbReference type="InterPro" id="IPR011006">
    <property type="entry name" value="CheY-like_superfamily"/>
</dbReference>
<dbReference type="CDD" id="cd17537">
    <property type="entry name" value="REC_FixJ"/>
    <property type="match status" value="1"/>
</dbReference>
<accession>A0A4D7B4G0</accession>
<dbReference type="Proteomes" id="UP000298781">
    <property type="component" value="Chromosome"/>
</dbReference>
<dbReference type="PANTHER" id="PTHR44688:SF16">
    <property type="entry name" value="DNA-BINDING TRANSCRIPTIONAL ACTIVATOR DEVR_DOSR"/>
    <property type="match status" value="1"/>
</dbReference>
<evidence type="ECO:0000259" key="8">
    <source>
        <dbReference type="PROSITE" id="PS50110"/>
    </source>
</evidence>
<keyword evidence="10" id="KW-1185">Reference proteome</keyword>
<dbReference type="PROSITE" id="PS50110">
    <property type="entry name" value="RESPONSE_REGULATORY"/>
    <property type="match status" value="1"/>
</dbReference>
<reference evidence="9 10" key="1">
    <citation type="submission" date="2019-04" db="EMBL/GenBank/DDBJ databases">
        <title>Phreatobacter aquaticus sp. nov.</title>
        <authorList>
            <person name="Choi A."/>
        </authorList>
    </citation>
    <scope>NUCLEOTIDE SEQUENCE [LARGE SCALE GENOMIC DNA]</scope>
    <source>
        <strain evidence="9 10">KCTC 52518</strain>
    </source>
</reference>
<dbReference type="Pfam" id="PF00196">
    <property type="entry name" value="GerE"/>
    <property type="match status" value="1"/>
</dbReference>
<dbReference type="SUPFAM" id="SSF46894">
    <property type="entry name" value="C-terminal effector domain of the bipartite response regulators"/>
    <property type="match status" value="1"/>
</dbReference>
<feature type="modified residue" description="4-aspartylphosphate" evidence="6">
    <location>
        <position position="55"/>
    </location>
</feature>
<evidence type="ECO:0000256" key="6">
    <source>
        <dbReference type="PROSITE-ProRule" id="PRU00169"/>
    </source>
</evidence>
<keyword evidence="3" id="KW-0805">Transcription regulation</keyword>
<feature type="domain" description="Response regulatory" evidence="8">
    <location>
        <begin position="6"/>
        <end position="120"/>
    </location>
</feature>
<evidence type="ECO:0000256" key="1">
    <source>
        <dbReference type="ARBA" id="ARBA00022553"/>
    </source>
</evidence>
<evidence type="ECO:0000313" key="9">
    <source>
        <dbReference type="EMBL" id="QCI62907.1"/>
    </source>
</evidence>
<evidence type="ECO:0000259" key="7">
    <source>
        <dbReference type="PROSITE" id="PS50043"/>
    </source>
</evidence>
<evidence type="ECO:0000256" key="5">
    <source>
        <dbReference type="ARBA" id="ARBA00023163"/>
    </source>
</evidence>
<dbReference type="FunFam" id="3.40.50.2300:FF:000018">
    <property type="entry name" value="DNA-binding transcriptional regulator NtrC"/>
    <property type="match status" value="1"/>
</dbReference>
<evidence type="ECO:0000256" key="2">
    <source>
        <dbReference type="ARBA" id="ARBA00023012"/>
    </source>
</evidence>
<dbReference type="Pfam" id="PF00072">
    <property type="entry name" value="Response_reg"/>
    <property type="match status" value="1"/>
</dbReference>
<dbReference type="AlphaFoldDB" id="A0A4D7B4G0"/>
<keyword evidence="2" id="KW-0902">Two-component regulatory system</keyword>
<sequence>MSARFTVYLVDDDGDVREALGFLLRTAGYKVETFPDAMAFLRQGPPGHAGCIIMDVRMPGMSGLQLLEQLARDGDPRPVVVMTGHADVNACRRAFKGGAIDFLTKPVDENALIEAIEGMRARAETQSAKAAEAAEARALLARLTPREREVLDMVSRGFATKEIAETLALSPRTVDTHRAHLAEKLGTTSVAEMVRLMLEDAASR</sequence>
<dbReference type="CDD" id="cd06170">
    <property type="entry name" value="LuxR_C_like"/>
    <property type="match status" value="1"/>
</dbReference>
<dbReference type="PANTHER" id="PTHR44688">
    <property type="entry name" value="DNA-BINDING TRANSCRIPTIONAL ACTIVATOR DEVR_DOSR"/>
    <property type="match status" value="1"/>
</dbReference>
<dbReference type="PROSITE" id="PS00622">
    <property type="entry name" value="HTH_LUXR_1"/>
    <property type="match status" value="1"/>
</dbReference>
<dbReference type="SMART" id="SM00421">
    <property type="entry name" value="HTH_LUXR"/>
    <property type="match status" value="1"/>
</dbReference>
<evidence type="ECO:0000256" key="3">
    <source>
        <dbReference type="ARBA" id="ARBA00023015"/>
    </source>
</evidence>
<organism evidence="9 10">
    <name type="scientific">Phreatobacter stygius</name>
    <dbReference type="NCBI Taxonomy" id="1940610"/>
    <lineage>
        <taxon>Bacteria</taxon>
        <taxon>Pseudomonadati</taxon>
        <taxon>Pseudomonadota</taxon>
        <taxon>Alphaproteobacteria</taxon>
        <taxon>Hyphomicrobiales</taxon>
        <taxon>Phreatobacteraceae</taxon>
        <taxon>Phreatobacter</taxon>
    </lineage>
</organism>
<feature type="domain" description="HTH luxR-type" evidence="7">
    <location>
        <begin position="136"/>
        <end position="201"/>
    </location>
</feature>
<keyword evidence="1 6" id="KW-0597">Phosphoprotein</keyword>
<dbReference type="InterPro" id="IPR000792">
    <property type="entry name" value="Tscrpt_reg_LuxR_C"/>
</dbReference>
<gene>
    <name evidence="9" type="ORF">E8M01_00785</name>
</gene>
<dbReference type="InterPro" id="IPR001789">
    <property type="entry name" value="Sig_transdc_resp-reg_receiver"/>
</dbReference>
<dbReference type="InterPro" id="IPR036388">
    <property type="entry name" value="WH-like_DNA-bd_sf"/>
</dbReference>
<keyword evidence="4" id="KW-0238">DNA-binding</keyword>
<dbReference type="GO" id="GO:0000160">
    <property type="term" value="P:phosphorelay signal transduction system"/>
    <property type="evidence" value="ECO:0007669"/>
    <property type="project" value="UniProtKB-KW"/>
</dbReference>
<proteinExistence type="predicted"/>
<name>A0A4D7B4G0_9HYPH</name>
<evidence type="ECO:0000313" key="10">
    <source>
        <dbReference type="Proteomes" id="UP000298781"/>
    </source>
</evidence>
<dbReference type="KEGG" id="pstg:E8M01_00785"/>
<dbReference type="EMBL" id="CP039690">
    <property type="protein sequence ID" value="QCI62907.1"/>
    <property type="molecule type" value="Genomic_DNA"/>
</dbReference>
<dbReference type="GO" id="GO:0006355">
    <property type="term" value="P:regulation of DNA-templated transcription"/>
    <property type="evidence" value="ECO:0007669"/>
    <property type="project" value="InterPro"/>
</dbReference>
<dbReference type="Gene3D" id="1.10.10.10">
    <property type="entry name" value="Winged helix-like DNA-binding domain superfamily/Winged helix DNA-binding domain"/>
    <property type="match status" value="1"/>
</dbReference>
<evidence type="ECO:0000256" key="4">
    <source>
        <dbReference type="ARBA" id="ARBA00023125"/>
    </source>
</evidence>